<dbReference type="GO" id="GO:0046872">
    <property type="term" value="F:metal ion binding"/>
    <property type="evidence" value="ECO:0007669"/>
    <property type="project" value="UniProtKB-KW"/>
</dbReference>
<dbReference type="InterPro" id="IPR017861">
    <property type="entry name" value="KAE1/TsaD"/>
</dbReference>
<evidence type="ECO:0000256" key="5">
    <source>
        <dbReference type="ARBA" id="ARBA00023004"/>
    </source>
</evidence>
<evidence type="ECO:0000256" key="3">
    <source>
        <dbReference type="ARBA" id="ARBA00022694"/>
    </source>
</evidence>
<dbReference type="InterPro" id="IPR000905">
    <property type="entry name" value="Gcp-like_dom"/>
</dbReference>
<evidence type="ECO:0000256" key="6">
    <source>
        <dbReference type="ARBA" id="ARBA00023315"/>
    </source>
</evidence>
<dbReference type="PRINTS" id="PR00789">
    <property type="entry name" value="OSIALOPTASE"/>
</dbReference>
<keyword evidence="5" id="KW-0408">Iron</keyword>
<dbReference type="Pfam" id="PF00814">
    <property type="entry name" value="TsaD"/>
    <property type="match status" value="1"/>
</dbReference>
<evidence type="ECO:0000256" key="7">
    <source>
        <dbReference type="ARBA" id="ARBA00048117"/>
    </source>
</evidence>
<accession>A0A212LRF3</accession>
<keyword evidence="6" id="KW-0012">Acyltransferase</keyword>
<evidence type="ECO:0000313" key="9">
    <source>
        <dbReference type="EMBL" id="SCM80133.1"/>
    </source>
</evidence>
<dbReference type="GO" id="GO:0061711">
    <property type="term" value="F:tRNA N(6)-L-threonylcarbamoyladenine synthase activity"/>
    <property type="evidence" value="ECO:0007669"/>
    <property type="project" value="UniProtKB-EC"/>
</dbReference>
<keyword evidence="2" id="KW-0808">Transferase</keyword>
<keyword evidence="4" id="KW-0479">Metal-binding</keyword>
<reference evidence="9" key="1">
    <citation type="submission" date="2016-08" db="EMBL/GenBank/DDBJ databases">
        <authorList>
            <person name="Seilhamer J.J."/>
        </authorList>
    </citation>
    <scope>NUCLEOTIDE SEQUENCE</scope>
    <source>
        <strain evidence="9">86</strain>
    </source>
</reference>
<name>A0A212LRF3_9FIRM</name>
<evidence type="ECO:0000256" key="2">
    <source>
        <dbReference type="ARBA" id="ARBA00022679"/>
    </source>
</evidence>
<gene>
    <name evidence="9" type="primary">gcp</name>
    <name evidence="9" type="ORF">KL86SPO_30311</name>
</gene>
<protein>
    <recommendedName>
        <fullName evidence="1">N(6)-L-threonylcarbamoyladenine synthase</fullName>
        <ecNumber evidence="1">2.3.1.234</ecNumber>
    </recommendedName>
</protein>
<comment type="catalytic activity">
    <reaction evidence="7">
        <text>L-threonylcarbamoyladenylate + adenosine(37) in tRNA = N(6)-L-threonylcarbamoyladenosine(37) in tRNA + AMP + H(+)</text>
        <dbReference type="Rhea" id="RHEA:37059"/>
        <dbReference type="Rhea" id="RHEA-COMP:10162"/>
        <dbReference type="Rhea" id="RHEA-COMP:10163"/>
        <dbReference type="ChEBI" id="CHEBI:15378"/>
        <dbReference type="ChEBI" id="CHEBI:73682"/>
        <dbReference type="ChEBI" id="CHEBI:74411"/>
        <dbReference type="ChEBI" id="CHEBI:74418"/>
        <dbReference type="ChEBI" id="CHEBI:456215"/>
        <dbReference type="EC" id="2.3.1.234"/>
    </reaction>
</comment>
<dbReference type="PANTHER" id="PTHR11735">
    <property type="entry name" value="TRNA N6-ADENOSINE THREONYLCARBAMOYLTRANSFERASE"/>
    <property type="match status" value="1"/>
</dbReference>
<dbReference type="RefSeq" id="WP_288183679.1">
    <property type="nucleotide sequence ID" value="NZ_LT608335.1"/>
</dbReference>
<evidence type="ECO:0000256" key="1">
    <source>
        <dbReference type="ARBA" id="ARBA00012156"/>
    </source>
</evidence>
<dbReference type="EC" id="2.3.1.234" evidence="1"/>
<dbReference type="AlphaFoldDB" id="A0A212LRF3"/>
<dbReference type="GO" id="GO:0008033">
    <property type="term" value="P:tRNA processing"/>
    <property type="evidence" value="ECO:0007669"/>
    <property type="project" value="UniProtKB-KW"/>
</dbReference>
<dbReference type="PANTHER" id="PTHR11735:SF6">
    <property type="entry name" value="TRNA N6-ADENOSINE THREONYLCARBAMOYLTRANSFERASE, MITOCHONDRIAL"/>
    <property type="match status" value="1"/>
</dbReference>
<dbReference type="EMBL" id="FMJE01000003">
    <property type="protein sequence ID" value="SCM80133.1"/>
    <property type="molecule type" value="Genomic_DNA"/>
</dbReference>
<dbReference type="Gene3D" id="3.30.420.40">
    <property type="match status" value="2"/>
</dbReference>
<sequence>MKYVLGIDTSCYTTSVAILDEQGTPVADCRRILEVKAGSRGLQQSEMVFQHTRNLPDLFAQACLPVGKPVNFSAIGVSAFPRPLSDSYMPAFLVGEGYAKVLALSHAVPLQRISHQENHIFAGIRSAGGPKTGSFLAVHLSGGTTEIVRVSSAVCPSAAGRLNIEILGGSLDIHAGQLVDRIGVLLGLTFPAGPQLEALAAAAGEPAIHIPVTVRGASVSFAGPETYVRRLVDQGADKRVIAAGVELCIARAVTAMIKYAVANTGLNDVLLVGGVMANKCIRQYLVTQLADTNIAQLYFPDIIYSPDNATGAAYFALNCR</sequence>
<evidence type="ECO:0000259" key="8">
    <source>
        <dbReference type="Pfam" id="PF00814"/>
    </source>
</evidence>
<keyword evidence="3" id="KW-0819">tRNA processing</keyword>
<organism evidence="9">
    <name type="scientific">uncultured Sporomusa sp</name>
    <dbReference type="NCBI Taxonomy" id="307249"/>
    <lineage>
        <taxon>Bacteria</taxon>
        <taxon>Bacillati</taxon>
        <taxon>Bacillota</taxon>
        <taxon>Negativicutes</taxon>
        <taxon>Selenomonadales</taxon>
        <taxon>Sporomusaceae</taxon>
        <taxon>Sporomusa</taxon>
        <taxon>environmental samples</taxon>
    </lineage>
</organism>
<dbReference type="SUPFAM" id="SSF53067">
    <property type="entry name" value="Actin-like ATPase domain"/>
    <property type="match status" value="1"/>
</dbReference>
<dbReference type="InterPro" id="IPR043129">
    <property type="entry name" value="ATPase_NBD"/>
</dbReference>
<proteinExistence type="predicted"/>
<evidence type="ECO:0000256" key="4">
    <source>
        <dbReference type="ARBA" id="ARBA00022723"/>
    </source>
</evidence>
<feature type="domain" description="Gcp-like" evidence="8">
    <location>
        <begin position="90"/>
        <end position="313"/>
    </location>
</feature>